<comment type="caution">
    <text evidence="1">The sequence shown here is derived from an EMBL/GenBank/DDBJ whole genome shotgun (WGS) entry which is preliminary data.</text>
</comment>
<proteinExistence type="predicted"/>
<organism evidence="1 2">
    <name type="scientific">Microbulbifer epialgicus</name>
    <dbReference type="NCBI Taxonomy" id="393907"/>
    <lineage>
        <taxon>Bacteria</taxon>
        <taxon>Pseudomonadati</taxon>
        <taxon>Pseudomonadota</taxon>
        <taxon>Gammaproteobacteria</taxon>
        <taxon>Cellvibrionales</taxon>
        <taxon>Microbulbiferaceae</taxon>
        <taxon>Microbulbifer</taxon>
    </lineage>
</organism>
<reference evidence="1 2" key="1">
    <citation type="submission" date="2024-08" db="EMBL/GenBank/DDBJ databases">
        <authorList>
            <person name="Ishaq N."/>
        </authorList>
    </citation>
    <scope>NUCLEOTIDE SEQUENCE [LARGE SCALE GENOMIC DNA]</scope>
    <source>
        <strain evidence="1 2">DSM 18651</strain>
    </source>
</reference>
<accession>A0ABV4NU62</accession>
<name>A0ABV4NU62_9GAMM</name>
<evidence type="ECO:0000313" key="1">
    <source>
        <dbReference type="EMBL" id="MFA0809648.1"/>
    </source>
</evidence>
<protein>
    <submittedName>
        <fullName evidence="1">Uncharacterized protein</fullName>
    </submittedName>
</protein>
<keyword evidence="2" id="KW-1185">Reference proteome</keyword>
<evidence type="ECO:0000313" key="2">
    <source>
        <dbReference type="Proteomes" id="UP001569428"/>
    </source>
</evidence>
<gene>
    <name evidence="1" type="ORF">ACCI49_01850</name>
</gene>
<dbReference type="Proteomes" id="UP001569428">
    <property type="component" value="Unassembled WGS sequence"/>
</dbReference>
<sequence length="109" mass="12401">MYNRQLSYKRFMRQKRVLVPCLISTNCHEETGANGPLTILTGYTVDLFSLHGRYYLSNLPAQGSIAVDHGAARDREIPATSHIFSSNSRAIMKSMMIHQLHRQVNSHRS</sequence>
<dbReference type="EMBL" id="JBGMEK010000002">
    <property type="protein sequence ID" value="MFA0809648.1"/>
    <property type="molecule type" value="Genomic_DNA"/>
</dbReference>